<evidence type="ECO:0000256" key="2">
    <source>
        <dbReference type="ARBA" id="ARBA00004742"/>
    </source>
</evidence>
<dbReference type="RefSeq" id="WP_249299859.1">
    <property type="nucleotide sequence ID" value="NZ_JACRSP010000002.1"/>
</dbReference>
<dbReference type="GO" id="GO:0003941">
    <property type="term" value="F:L-serine ammonia-lyase activity"/>
    <property type="evidence" value="ECO:0007669"/>
    <property type="project" value="UniProtKB-UniRule"/>
</dbReference>
<dbReference type="Proteomes" id="UP000620366">
    <property type="component" value="Unassembled WGS sequence"/>
</dbReference>
<keyword evidence="7 11" id="KW-0408">Iron</keyword>
<comment type="catalytic activity">
    <reaction evidence="10 11 12">
        <text>L-serine = pyruvate + NH4(+)</text>
        <dbReference type="Rhea" id="RHEA:19169"/>
        <dbReference type="ChEBI" id="CHEBI:15361"/>
        <dbReference type="ChEBI" id="CHEBI:28938"/>
        <dbReference type="ChEBI" id="CHEBI:33384"/>
        <dbReference type="EC" id="4.3.1.17"/>
    </reaction>
</comment>
<evidence type="ECO:0000256" key="6">
    <source>
        <dbReference type="ARBA" id="ARBA00022723"/>
    </source>
</evidence>
<dbReference type="GO" id="GO:0046872">
    <property type="term" value="F:metal ion binding"/>
    <property type="evidence" value="ECO:0007669"/>
    <property type="project" value="UniProtKB-UniRule"/>
</dbReference>
<dbReference type="NCBIfam" id="TIGR00719">
    <property type="entry name" value="sda_beta"/>
    <property type="match status" value="1"/>
</dbReference>
<dbReference type="InterPro" id="IPR051318">
    <property type="entry name" value="Fe-S_L-Ser"/>
</dbReference>
<evidence type="ECO:0000256" key="3">
    <source>
        <dbReference type="ARBA" id="ARBA00008636"/>
    </source>
</evidence>
<evidence type="ECO:0000256" key="9">
    <source>
        <dbReference type="ARBA" id="ARBA00023239"/>
    </source>
</evidence>
<dbReference type="PROSITE" id="PS51671">
    <property type="entry name" value="ACT"/>
    <property type="match status" value="1"/>
</dbReference>
<gene>
    <name evidence="14" type="primary">sdaAB</name>
    <name evidence="14" type="ORF">H8695_05305</name>
</gene>
<evidence type="ECO:0000313" key="15">
    <source>
        <dbReference type="Proteomes" id="UP000620366"/>
    </source>
</evidence>
<reference evidence="14" key="1">
    <citation type="submission" date="2020-08" db="EMBL/GenBank/DDBJ databases">
        <title>Genome public.</title>
        <authorList>
            <person name="Liu C."/>
            <person name="Sun Q."/>
        </authorList>
    </citation>
    <scope>NUCLEOTIDE SEQUENCE</scope>
    <source>
        <strain evidence="14">BX7</strain>
    </source>
</reference>
<dbReference type="AlphaFoldDB" id="A0A926DE03"/>
<dbReference type="GO" id="GO:0051539">
    <property type="term" value="F:4 iron, 4 sulfur cluster binding"/>
    <property type="evidence" value="ECO:0007669"/>
    <property type="project" value="UniProtKB-UniRule"/>
</dbReference>
<dbReference type="Pfam" id="PF03315">
    <property type="entry name" value="SDH_beta"/>
    <property type="match status" value="1"/>
</dbReference>
<evidence type="ECO:0000256" key="11">
    <source>
        <dbReference type="PIRNR" id="PIRNR036692"/>
    </source>
</evidence>
<evidence type="ECO:0000256" key="8">
    <source>
        <dbReference type="ARBA" id="ARBA00023014"/>
    </source>
</evidence>
<evidence type="ECO:0000259" key="13">
    <source>
        <dbReference type="PROSITE" id="PS51671"/>
    </source>
</evidence>
<keyword evidence="9 11" id="KW-0456">Lyase</keyword>
<dbReference type="PANTHER" id="PTHR30182:SF12">
    <property type="entry name" value="L-SERINE DEHYDRATASE, BETA CHAIN-RELATED"/>
    <property type="match status" value="1"/>
</dbReference>
<name>A0A926DE03_9FIRM</name>
<accession>A0A926DE03</accession>
<dbReference type="CDD" id="cd04903">
    <property type="entry name" value="ACT_LSD"/>
    <property type="match status" value="1"/>
</dbReference>
<evidence type="ECO:0000256" key="4">
    <source>
        <dbReference type="ARBA" id="ARBA00022432"/>
    </source>
</evidence>
<evidence type="ECO:0000313" key="14">
    <source>
        <dbReference type="EMBL" id="MBC8536107.1"/>
    </source>
</evidence>
<dbReference type="InterPro" id="IPR004643">
    <property type="entry name" value="Fe-S_L-Ser_bsu"/>
</dbReference>
<sequence>MSNAQSVFNIIGPVMIGPSSSHTAGAARLGKIARAFLGSTPRSARMELHGSFWHTHEGHGTDLAIVAGLLGFDTDDERIKRSFSIAAEQGLHFSFEPADLGDVHPNSVRFHLRSDADSIELTGASVGGGNILVTEVMGFETKLTGRSNALFTIHEDRPGVIASVAQVVARHRINIAFMRVSRQDEGTLACMILESDSALPPQAVQEIAALPPIRAARVIEKV</sequence>
<evidence type="ECO:0000256" key="1">
    <source>
        <dbReference type="ARBA" id="ARBA00001966"/>
    </source>
</evidence>
<evidence type="ECO:0000256" key="5">
    <source>
        <dbReference type="ARBA" id="ARBA00022485"/>
    </source>
</evidence>
<dbReference type="Gene3D" id="3.30.70.260">
    <property type="match status" value="1"/>
</dbReference>
<dbReference type="GO" id="GO:0006094">
    <property type="term" value="P:gluconeogenesis"/>
    <property type="evidence" value="ECO:0007669"/>
    <property type="project" value="UniProtKB-UniRule"/>
</dbReference>
<keyword evidence="15" id="KW-1185">Reference proteome</keyword>
<dbReference type="InterPro" id="IPR029009">
    <property type="entry name" value="ASB_dom_sf"/>
</dbReference>
<evidence type="ECO:0000256" key="7">
    <source>
        <dbReference type="ARBA" id="ARBA00023004"/>
    </source>
</evidence>
<evidence type="ECO:0000256" key="10">
    <source>
        <dbReference type="ARBA" id="ARBA00049406"/>
    </source>
</evidence>
<keyword evidence="8 11" id="KW-0411">Iron-sulfur</keyword>
<proteinExistence type="inferred from homology"/>
<comment type="similarity">
    <text evidence="3 11 12">Belongs to the iron-sulfur dependent L-serine dehydratase family.</text>
</comment>
<evidence type="ECO:0000256" key="12">
    <source>
        <dbReference type="RuleBase" id="RU366059"/>
    </source>
</evidence>
<comment type="pathway">
    <text evidence="2 11">Carbohydrate biosynthesis; gluconeogenesis.</text>
</comment>
<dbReference type="InterPro" id="IPR005131">
    <property type="entry name" value="Ser_deHydtase_bsu"/>
</dbReference>
<dbReference type="Gene3D" id="3.30.1330.90">
    <property type="entry name" value="D-3-phosphoglycerate dehydrogenase, domain 3"/>
    <property type="match status" value="1"/>
</dbReference>
<keyword evidence="5 11" id="KW-0004">4Fe-4S</keyword>
<dbReference type="Pfam" id="PF01842">
    <property type="entry name" value="ACT"/>
    <property type="match status" value="1"/>
</dbReference>
<feature type="domain" description="ACT" evidence="13">
    <location>
        <begin position="149"/>
        <end position="222"/>
    </location>
</feature>
<dbReference type="EMBL" id="JACRSP010000002">
    <property type="protein sequence ID" value="MBC8536107.1"/>
    <property type="molecule type" value="Genomic_DNA"/>
</dbReference>
<comment type="caution">
    <text evidence="14">The sequence shown here is derived from an EMBL/GenBank/DDBJ whole genome shotgun (WGS) entry which is preliminary data.</text>
</comment>
<dbReference type="PIRSF" id="PIRSF036692">
    <property type="entry name" value="SDH_B"/>
    <property type="match status" value="1"/>
</dbReference>
<dbReference type="PANTHER" id="PTHR30182">
    <property type="entry name" value="L-SERINE DEHYDRATASE"/>
    <property type="match status" value="1"/>
</dbReference>
<dbReference type="InterPro" id="IPR045865">
    <property type="entry name" value="ACT-like_dom_sf"/>
</dbReference>
<dbReference type="SUPFAM" id="SSF143548">
    <property type="entry name" value="Serine metabolism enzymes domain"/>
    <property type="match status" value="1"/>
</dbReference>
<keyword evidence="6 11" id="KW-0479">Metal-binding</keyword>
<dbReference type="InterPro" id="IPR002912">
    <property type="entry name" value="ACT_dom"/>
</dbReference>
<dbReference type="SUPFAM" id="SSF55021">
    <property type="entry name" value="ACT-like"/>
    <property type="match status" value="1"/>
</dbReference>
<organism evidence="14 15">
    <name type="scientific">Feifania hominis</name>
    <dbReference type="NCBI Taxonomy" id="2763660"/>
    <lineage>
        <taxon>Bacteria</taxon>
        <taxon>Bacillati</taxon>
        <taxon>Bacillota</taxon>
        <taxon>Clostridia</taxon>
        <taxon>Eubacteriales</taxon>
        <taxon>Feifaniaceae</taxon>
        <taxon>Feifania</taxon>
    </lineage>
</organism>
<protein>
    <recommendedName>
        <fullName evidence="11">L-serine deaminase</fullName>
    </recommendedName>
</protein>
<keyword evidence="4 11" id="KW-0312">Gluconeogenesis</keyword>
<comment type="cofactor">
    <cofactor evidence="1 12">
        <name>[4Fe-4S] cluster</name>
        <dbReference type="ChEBI" id="CHEBI:49883"/>
    </cofactor>
</comment>